<evidence type="ECO:0000313" key="1">
    <source>
        <dbReference type="EMBL" id="GAI40614.1"/>
    </source>
</evidence>
<gene>
    <name evidence="1" type="ORF">S06H3_48256</name>
</gene>
<sequence length="166" mass="19114">MILPRNGRIVVIDDKTEEEALPLLSSLYLNGLSALYFNGDKKDLPKKPLNDIRVVFLDLEIIVEGYTGQDNQSKAATTARILSSVIDTTIPTIYLLVFWSTHEELLEYFWRYIKENNYNCVFLSVSLDKIKCKVADYDITIIESEIKEKLQGNDGFRFLIGWENLI</sequence>
<organism evidence="1">
    <name type="scientific">marine sediment metagenome</name>
    <dbReference type="NCBI Taxonomy" id="412755"/>
    <lineage>
        <taxon>unclassified sequences</taxon>
        <taxon>metagenomes</taxon>
        <taxon>ecological metagenomes</taxon>
    </lineage>
</organism>
<dbReference type="AlphaFoldDB" id="X1QBG7"/>
<evidence type="ECO:0008006" key="2">
    <source>
        <dbReference type="Google" id="ProtNLM"/>
    </source>
</evidence>
<reference evidence="1" key="1">
    <citation type="journal article" date="2014" name="Front. Microbiol.">
        <title>High frequency of phylogenetically diverse reductive dehalogenase-homologous genes in deep subseafloor sedimentary metagenomes.</title>
        <authorList>
            <person name="Kawai M."/>
            <person name="Futagami T."/>
            <person name="Toyoda A."/>
            <person name="Takaki Y."/>
            <person name="Nishi S."/>
            <person name="Hori S."/>
            <person name="Arai W."/>
            <person name="Tsubouchi T."/>
            <person name="Morono Y."/>
            <person name="Uchiyama I."/>
            <person name="Ito T."/>
            <person name="Fujiyama A."/>
            <person name="Inagaki F."/>
            <person name="Takami H."/>
        </authorList>
    </citation>
    <scope>NUCLEOTIDE SEQUENCE</scope>
    <source>
        <strain evidence="1">Expedition CK06-06</strain>
    </source>
</reference>
<comment type="caution">
    <text evidence="1">The sequence shown here is derived from an EMBL/GenBank/DDBJ whole genome shotgun (WGS) entry which is preliminary data.</text>
</comment>
<accession>X1QBG7</accession>
<dbReference type="EMBL" id="BARV01030375">
    <property type="protein sequence ID" value="GAI40614.1"/>
    <property type="molecule type" value="Genomic_DNA"/>
</dbReference>
<proteinExistence type="predicted"/>
<protein>
    <recommendedName>
        <fullName evidence="2">Response regulatory domain-containing protein</fullName>
    </recommendedName>
</protein>
<name>X1QBG7_9ZZZZ</name>
<feature type="non-terminal residue" evidence="1">
    <location>
        <position position="166"/>
    </location>
</feature>